<dbReference type="InterPro" id="IPR036020">
    <property type="entry name" value="WW_dom_sf"/>
</dbReference>
<evidence type="ECO:0000313" key="3">
    <source>
        <dbReference type="EMBL" id="CAL4251455.1"/>
    </source>
</evidence>
<sequence length="753" mass="80930">MAQQPLPEGWEARFDQRANRYYFVDHRTHVTSWVDPRQTSANLIGASVGSNFIQQQISGILSGTAGSSNAVQANANSSGSYMGLGTAQPSTSLSGLAYPVAGTSVPFPTVSLNAVQANANSSGSSMGLSTAQSSTSLSGFPYPVAGTSVPFPTVSSNAVQANANSSGSSMGLSTAQPSTSLSGFPYPVAGTSVPFPVTGGSLNDNPKPSNQSITIQGYEAPRNNIQGQSSVLQNAKDILQKSRETQSNSQATLQKGKSTLSMSKASAYSTKSSGVSQTRVLTEDMDDIKKMGMKSELTLEFPDASYKDINSALQSTSYNVNRARMLLNIMNKKSAKKTNEDRANDSSDSTTEVTPSTNKYKDTTFTATMEKTNDTQSISTRTLQKDSNSHSSFAYQDKTKKVITKITEEMDEIKKKEIKSQLTLEFPVASVKDINIALQSTSYNVNRVRMILNGMNKNSAAKTTSISSSSSISNNVLTSEITKPSEVNENNVDKFETSNTNLIQAADQDINLISSQNSNVFLKVKKVTSDSAMSKDTTDNQNNVVKSSTSLQVDGHDLAKTISNSTQSAVVNQRGDIPLQPTSSQAGNSHSNKRSDQIRSEDISTISTLHSSPPSTYKKKGHSKEVKNTDQSQPASSAPETIKELPNTATSQRDIPLQISKEYISSAKQYQPVQEVYIFQSLAKGHNKSLCSGHDNGLLLGYCPDDDSTNQLNRYRRLCLAKGTDMALHKGPTRVTLGHDPLLCKGPTGIRFI</sequence>
<feature type="region of interest" description="Disordered" evidence="1">
    <location>
        <begin position="242"/>
        <end position="277"/>
    </location>
</feature>
<dbReference type="SUPFAM" id="SSF51045">
    <property type="entry name" value="WW domain"/>
    <property type="match status" value="1"/>
</dbReference>
<dbReference type="CDD" id="cd00201">
    <property type="entry name" value="WW"/>
    <property type="match status" value="1"/>
</dbReference>
<dbReference type="Proteomes" id="UP001497623">
    <property type="component" value="Unassembled WGS sequence"/>
</dbReference>
<feature type="compositionally biased region" description="Polar residues" evidence="1">
    <location>
        <begin position="245"/>
        <end position="277"/>
    </location>
</feature>
<feature type="domain" description="WW" evidence="2">
    <location>
        <begin position="4"/>
        <end position="38"/>
    </location>
</feature>
<name>A0AAV2SY79_MEGNR</name>
<feature type="compositionally biased region" description="Polar residues" evidence="1">
    <location>
        <begin position="580"/>
        <end position="590"/>
    </location>
</feature>
<feature type="compositionally biased region" description="Polar residues" evidence="1">
    <location>
        <begin position="346"/>
        <end position="358"/>
    </location>
</feature>
<dbReference type="InterPro" id="IPR001202">
    <property type="entry name" value="WW_dom"/>
</dbReference>
<dbReference type="PROSITE" id="PS50020">
    <property type="entry name" value="WW_DOMAIN_2"/>
    <property type="match status" value="1"/>
</dbReference>
<accession>A0AAV2SY79</accession>
<organism evidence="3 4">
    <name type="scientific">Meganyctiphanes norvegica</name>
    <name type="common">Northern krill</name>
    <name type="synonym">Thysanopoda norvegica</name>
    <dbReference type="NCBI Taxonomy" id="48144"/>
    <lineage>
        <taxon>Eukaryota</taxon>
        <taxon>Metazoa</taxon>
        <taxon>Ecdysozoa</taxon>
        <taxon>Arthropoda</taxon>
        <taxon>Crustacea</taxon>
        <taxon>Multicrustacea</taxon>
        <taxon>Malacostraca</taxon>
        <taxon>Eumalacostraca</taxon>
        <taxon>Eucarida</taxon>
        <taxon>Euphausiacea</taxon>
        <taxon>Euphausiidae</taxon>
        <taxon>Meganyctiphanes</taxon>
    </lineage>
</organism>
<feature type="compositionally biased region" description="Basic and acidic residues" evidence="1">
    <location>
        <begin position="593"/>
        <end position="602"/>
    </location>
</feature>
<keyword evidence="4" id="KW-1185">Reference proteome</keyword>
<feature type="region of interest" description="Disordered" evidence="1">
    <location>
        <begin position="333"/>
        <end position="358"/>
    </location>
</feature>
<dbReference type="Gene3D" id="2.20.70.10">
    <property type="match status" value="1"/>
</dbReference>
<feature type="region of interest" description="Disordered" evidence="1">
    <location>
        <begin position="528"/>
        <end position="552"/>
    </location>
</feature>
<evidence type="ECO:0000259" key="2">
    <source>
        <dbReference type="PROSITE" id="PS50020"/>
    </source>
</evidence>
<feature type="compositionally biased region" description="Polar residues" evidence="1">
    <location>
        <begin position="603"/>
        <end position="615"/>
    </location>
</feature>
<gene>
    <name evidence="3" type="ORF">MNOR_LOCUS41786</name>
</gene>
<protein>
    <recommendedName>
        <fullName evidence="2">WW domain-containing protein</fullName>
    </recommendedName>
</protein>
<proteinExistence type="predicted"/>
<feature type="region of interest" description="Disordered" evidence="1">
    <location>
        <begin position="566"/>
        <end position="653"/>
    </location>
</feature>
<dbReference type="AlphaFoldDB" id="A0AAV2SY79"/>
<dbReference type="Pfam" id="PF00397">
    <property type="entry name" value="WW"/>
    <property type="match status" value="1"/>
</dbReference>
<reference evidence="3 4" key="1">
    <citation type="submission" date="2024-05" db="EMBL/GenBank/DDBJ databases">
        <authorList>
            <person name="Wallberg A."/>
        </authorList>
    </citation>
    <scope>NUCLEOTIDE SEQUENCE [LARGE SCALE GENOMIC DNA]</scope>
</reference>
<comment type="caution">
    <text evidence="3">The sequence shown here is derived from an EMBL/GenBank/DDBJ whole genome shotgun (WGS) entry which is preliminary data.</text>
</comment>
<feature type="compositionally biased region" description="Polar residues" evidence="1">
    <location>
        <begin position="629"/>
        <end position="639"/>
    </location>
</feature>
<evidence type="ECO:0000313" key="4">
    <source>
        <dbReference type="Proteomes" id="UP001497623"/>
    </source>
</evidence>
<dbReference type="SMART" id="SM00456">
    <property type="entry name" value="WW"/>
    <property type="match status" value="1"/>
</dbReference>
<evidence type="ECO:0000256" key="1">
    <source>
        <dbReference type="SAM" id="MobiDB-lite"/>
    </source>
</evidence>
<feature type="compositionally biased region" description="Polar residues" evidence="1">
    <location>
        <begin position="529"/>
        <end position="552"/>
    </location>
</feature>
<dbReference type="PROSITE" id="PS01159">
    <property type="entry name" value="WW_DOMAIN_1"/>
    <property type="match status" value="1"/>
</dbReference>
<dbReference type="EMBL" id="CAXKWB010170387">
    <property type="protein sequence ID" value="CAL4251455.1"/>
    <property type="molecule type" value="Genomic_DNA"/>
</dbReference>